<feature type="region of interest" description="Disordered" evidence="1">
    <location>
        <begin position="112"/>
        <end position="149"/>
    </location>
</feature>
<protein>
    <submittedName>
        <fullName evidence="2">Uncharacterized protein</fullName>
    </submittedName>
</protein>
<evidence type="ECO:0000256" key="1">
    <source>
        <dbReference type="SAM" id="MobiDB-lite"/>
    </source>
</evidence>
<dbReference type="AlphaFoldDB" id="A0A022W2G3"/>
<gene>
    <name evidence="2" type="ORF">H103_04350</name>
</gene>
<accession>A0A022W2G3</accession>
<proteinExistence type="predicted"/>
<feature type="compositionally biased region" description="Low complexity" evidence="1">
    <location>
        <begin position="112"/>
        <end position="124"/>
    </location>
</feature>
<organism evidence="2">
    <name type="scientific">Trichophyton rubrum CBS 288.86</name>
    <dbReference type="NCBI Taxonomy" id="1215330"/>
    <lineage>
        <taxon>Eukaryota</taxon>
        <taxon>Fungi</taxon>
        <taxon>Dikarya</taxon>
        <taxon>Ascomycota</taxon>
        <taxon>Pezizomycotina</taxon>
        <taxon>Eurotiomycetes</taxon>
        <taxon>Eurotiomycetidae</taxon>
        <taxon>Onygenales</taxon>
        <taxon>Arthrodermataceae</taxon>
        <taxon>Trichophyton</taxon>
    </lineage>
</organism>
<dbReference type="EMBL" id="KK207845">
    <property type="protein sequence ID" value="EZF52615.1"/>
    <property type="molecule type" value="Genomic_DNA"/>
</dbReference>
<dbReference type="HOGENOM" id="CLU_1442045_0_0_1"/>
<dbReference type="Proteomes" id="UP000023758">
    <property type="component" value="Unassembled WGS sequence"/>
</dbReference>
<reference evidence="2" key="1">
    <citation type="submission" date="2014-02" db="EMBL/GenBank/DDBJ databases">
        <title>The Genome Sequence of Trichophyton rubrum (morphotype fischeri) CBS 288.86.</title>
        <authorList>
            <consortium name="The Broad Institute Genomics Platform"/>
            <person name="Cuomo C.A."/>
            <person name="White T.C."/>
            <person name="Graser Y."/>
            <person name="Martinez-Rossi N."/>
            <person name="Heitman J."/>
            <person name="Young S.K."/>
            <person name="Zeng Q."/>
            <person name="Gargeya S."/>
            <person name="Abouelleil A."/>
            <person name="Alvarado L."/>
            <person name="Chapman S.B."/>
            <person name="Gainer-Dewar J."/>
            <person name="Goldberg J."/>
            <person name="Griggs A."/>
            <person name="Gujja S."/>
            <person name="Hansen M."/>
            <person name="Howarth C."/>
            <person name="Imamovic A."/>
            <person name="Larimer J."/>
            <person name="Martinez D."/>
            <person name="Murphy C."/>
            <person name="Pearson M.D."/>
            <person name="Persinoti G."/>
            <person name="Poon T."/>
            <person name="Priest M."/>
            <person name="Roberts A.D."/>
            <person name="Saif S."/>
            <person name="Shea T.D."/>
            <person name="Sykes S.N."/>
            <person name="Wortman J."/>
            <person name="Nusbaum C."/>
            <person name="Birren B."/>
        </authorList>
    </citation>
    <scope>NUCLEOTIDE SEQUENCE [LARGE SCALE GENOMIC DNA]</scope>
    <source>
        <strain evidence="2">CBS 288.86</strain>
    </source>
</reference>
<name>A0A022W2G3_TRIRU</name>
<sequence length="188" mass="20593">MEKCRITRHAADQSTTRAFTILGRRGVRKSADRLRGRVTRKRQLFDSLLSAGRIDALLKDRNPFLFPEDLQPVELNPPAETSSLCRLLLLRKASKPLPLGLLPPLLLLRRPGGAVKQPPATAPASPTPSSPSSSASPPSRSSTTAAMPVGRVAVDRHVLRVESLCKSNISHINPTMFVIPKNEIRKMI</sequence>
<evidence type="ECO:0000313" key="2">
    <source>
        <dbReference type="EMBL" id="EZF52615.1"/>
    </source>
</evidence>
<feature type="compositionally biased region" description="Low complexity" evidence="1">
    <location>
        <begin position="130"/>
        <end position="146"/>
    </location>
</feature>